<dbReference type="AlphaFoldDB" id="A0A919EG31"/>
<organism evidence="1 2">
    <name type="scientific">Streptomyces mashuensis</name>
    <dbReference type="NCBI Taxonomy" id="33904"/>
    <lineage>
        <taxon>Bacteria</taxon>
        <taxon>Bacillati</taxon>
        <taxon>Actinomycetota</taxon>
        <taxon>Actinomycetes</taxon>
        <taxon>Kitasatosporales</taxon>
        <taxon>Streptomycetaceae</taxon>
        <taxon>Streptomyces</taxon>
    </lineage>
</organism>
<dbReference type="RefSeq" id="WP_190133029.1">
    <property type="nucleotide sequence ID" value="NZ_BNBD01000021.1"/>
</dbReference>
<reference evidence="1" key="1">
    <citation type="journal article" date="2014" name="Int. J. Syst. Evol. Microbiol.">
        <title>Complete genome sequence of Corynebacterium casei LMG S-19264T (=DSM 44701T), isolated from a smear-ripened cheese.</title>
        <authorList>
            <consortium name="US DOE Joint Genome Institute (JGI-PGF)"/>
            <person name="Walter F."/>
            <person name="Albersmeier A."/>
            <person name="Kalinowski J."/>
            <person name="Ruckert C."/>
        </authorList>
    </citation>
    <scope>NUCLEOTIDE SEQUENCE</scope>
    <source>
        <strain evidence="1">JCM 4059</strain>
    </source>
</reference>
<evidence type="ECO:0000313" key="2">
    <source>
        <dbReference type="Proteomes" id="UP000638313"/>
    </source>
</evidence>
<proteinExistence type="predicted"/>
<gene>
    <name evidence="1" type="ORF">GCM10010218_61280</name>
</gene>
<keyword evidence="2" id="KW-1185">Reference proteome</keyword>
<dbReference type="EMBL" id="BNBD01000021">
    <property type="protein sequence ID" value="GHF71794.1"/>
    <property type="molecule type" value="Genomic_DNA"/>
</dbReference>
<evidence type="ECO:0000313" key="1">
    <source>
        <dbReference type="EMBL" id="GHF71794.1"/>
    </source>
</evidence>
<sequence length="48" mass="5237">MAKRILLAQVALVGGAALVLLAKEMPGLVREVRIWRMAGFRAGGRHPR</sequence>
<name>A0A919EG31_9ACTN</name>
<accession>A0A919EG31</accession>
<comment type="caution">
    <text evidence="1">The sequence shown here is derived from an EMBL/GenBank/DDBJ whole genome shotgun (WGS) entry which is preliminary data.</text>
</comment>
<protein>
    <submittedName>
        <fullName evidence="1">Uncharacterized protein</fullName>
    </submittedName>
</protein>
<reference evidence="1" key="2">
    <citation type="submission" date="2020-09" db="EMBL/GenBank/DDBJ databases">
        <authorList>
            <person name="Sun Q."/>
            <person name="Ohkuma M."/>
        </authorList>
    </citation>
    <scope>NUCLEOTIDE SEQUENCE</scope>
    <source>
        <strain evidence="1">JCM 4059</strain>
    </source>
</reference>
<dbReference type="Proteomes" id="UP000638313">
    <property type="component" value="Unassembled WGS sequence"/>
</dbReference>